<dbReference type="RefSeq" id="WP_062768606.1">
    <property type="nucleotide sequence ID" value="NZ_CP121045.1"/>
</dbReference>
<accession>A0A162K0D7</accession>
<dbReference type="InterPro" id="IPR023210">
    <property type="entry name" value="NADP_OxRdtase_dom"/>
</dbReference>
<gene>
    <name evidence="3" type="ORF">AUP44_13900</name>
</gene>
<dbReference type="Pfam" id="PF00248">
    <property type="entry name" value="Aldo_ket_red"/>
    <property type="match status" value="1"/>
</dbReference>
<evidence type="ECO:0000259" key="2">
    <source>
        <dbReference type="Pfam" id="PF00248"/>
    </source>
</evidence>
<dbReference type="SUPFAM" id="SSF51430">
    <property type="entry name" value="NAD(P)-linked oxidoreductase"/>
    <property type="match status" value="1"/>
</dbReference>
<comment type="caution">
    <text evidence="3">The sequence shown here is derived from an EMBL/GenBank/DDBJ whole genome shotgun (WGS) entry which is preliminary data.</text>
</comment>
<dbReference type="GO" id="GO:0016491">
    <property type="term" value="F:oxidoreductase activity"/>
    <property type="evidence" value="ECO:0007669"/>
    <property type="project" value="UniProtKB-KW"/>
</dbReference>
<dbReference type="PANTHER" id="PTHR43364">
    <property type="entry name" value="NADH-SPECIFIC METHYLGLYOXAL REDUCTASE-RELATED"/>
    <property type="match status" value="1"/>
</dbReference>
<evidence type="ECO:0000313" key="4">
    <source>
        <dbReference type="Proteomes" id="UP000075787"/>
    </source>
</evidence>
<dbReference type="GO" id="GO:0005829">
    <property type="term" value="C:cytosol"/>
    <property type="evidence" value="ECO:0007669"/>
    <property type="project" value="TreeGrafter"/>
</dbReference>
<evidence type="ECO:0000313" key="3">
    <source>
        <dbReference type="EMBL" id="KYO50230.1"/>
    </source>
</evidence>
<protein>
    <submittedName>
        <fullName evidence="3">Aldo/keto reductase</fullName>
    </submittedName>
</protein>
<dbReference type="InterPro" id="IPR050523">
    <property type="entry name" value="AKR_Detox_Biosynth"/>
</dbReference>
<evidence type="ECO:0000256" key="1">
    <source>
        <dbReference type="ARBA" id="ARBA00023002"/>
    </source>
</evidence>
<dbReference type="GeneID" id="97240231"/>
<dbReference type="AlphaFoldDB" id="A0A162K0D7"/>
<reference evidence="3 4" key="1">
    <citation type="submission" date="2015-12" db="EMBL/GenBank/DDBJ databases">
        <title>Genome sequence of Tistrella mobilis MCCC 1A02139.</title>
        <authorList>
            <person name="Lu L."/>
            <person name="Lai Q."/>
            <person name="Shao Z."/>
            <person name="Qian P."/>
        </authorList>
    </citation>
    <scope>NUCLEOTIDE SEQUENCE [LARGE SCALE GENOMIC DNA]</scope>
    <source>
        <strain evidence="3 4">MCCC 1A02139</strain>
    </source>
</reference>
<dbReference type="EMBL" id="LPZR01000203">
    <property type="protein sequence ID" value="KYO50230.1"/>
    <property type="molecule type" value="Genomic_DNA"/>
</dbReference>
<name>A0A162K0D7_9PROT</name>
<dbReference type="Gene3D" id="3.20.20.100">
    <property type="entry name" value="NADP-dependent oxidoreductase domain"/>
    <property type="match status" value="1"/>
</dbReference>
<sequence>MEYRTLGGSGLKVPALILGTATFGGGTEFFRKWGETGVAEATRLVDLALDAGCTMFDTADSYSLGRSEEILGQAIRGRRDQLLIATKTGMALGPGPNDLGTSRSRIIASCEASLKRLGTDRIDLYQLHAFDAVTPVDEMLHALDTLIRDGKIRYAGVSNYSGWHLMKMLAAADRLGLPRPVAHQVYYSLVARDAEWELMPLGLDQKVGTLVWSPLGGARLSGRVGRNRPAPADSRAATDASWQVPDDRLYAITDVLEALADETGHSVPRLALAWLLGRPGISGLVIGARTPEQLAANLTAGEIMLDTDQIARLDAASAVSPPYPYWHQQRTMAARNPPPVP</sequence>
<dbReference type="PANTHER" id="PTHR43364:SF18">
    <property type="entry name" value="OXIDOREDUCTASE"/>
    <property type="match status" value="1"/>
</dbReference>
<proteinExistence type="predicted"/>
<dbReference type="Proteomes" id="UP000075787">
    <property type="component" value="Unassembled WGS sequence"/>
</dbReference>
<dbReference type="OrthoDB" id="9773828at2"/>
<dbReference type="FunFam" id="3.20.20.100:FF:000004">
    <property type="entry name" value="Oxidoreductase, aldo/keto reductase"/>
    <property type="match status" value="1"/>
</dbReference>
<organism evidence="3 4">
    <name type="scientific">Tistrella mobilis</name>
    <dbReference type="NCBI Taxonomy" id="171437"/>
    <lineage>
        <taxon>Bacteria</taxon>
        <taxon>Pseudomonadati</taxon>
        <taxon>Pseudomonadota</taxon>
        <taxon>Alphaproteobacteria</taxon>
        <taxon>Geminicoccales</taxon>
        <taxon>Geminicoccaceae</taxon>
        <taxon>Tistrella</taxon>
    </lineage>
</organism>
<dbReference type="CDD" id="cd19091">
    <property type="entry name" value="AKR_PsAKR"/>
    <property type="match status" value="1"/>
</dbReference>
<feature type="domain" description="NADP-dependent oxidoreductase" evidence="2">
    <location>
        <begin position="16"/>
        <end position="316"/>
    </location>
</feature>
<keyword evidence="1" id="KW-0560">Oxidoreductase</keyword>
<dbReference type="InterPro" id="IPR036812">
    <property type="entry name" value="NAD(P)_OxRdtase_dom_sf"/>
</dbReference>